<keyword evidence="2" id="KW-1185">Reference proteome</keyword>
<sequence>MHATVNSTSCGVQSAFKRRMPYEDHLGSRGRAKIASHLYQDVRTLVLRSLPGLRPSQALPTVCGVDFRTTRFCIAQRPPLSSYRPFASFAPSASSFVPYASMSCTLIVPGLGTSSDFVRLPRPRPSSFSRPVNPNSSRMVTYRMTHDDIAIPPTIPLPFQLSRPKPDTAYNASPVPRRHHILDALLTNWAPVHSAHPRCSISRTPLLFHPILIAASSTCQGRSTR</sequence>
<dbReference type="Proteomes" id="UP000320762">
    <property type="component" value="Unassembled WGS sequence"/>
</dbReference>
<evidence type="ECO:0000313" key="2">
    <source>
        <dbReference type="Proteomes" id="UP000320762"/>
    </source>
</evidence>
<gene>
    <name evidence="1" type="ORF">BD626DRAFT_35261</name>
</gene>
<evidence type="ECO:0000313" key="1">
    <source>
        <dbReference type="EMBL" id="TRM63229.1"/>
    </source>
</evidence>
<dbReference type="EMBL" id="VDMD01000010">
    <property type="protein sequence ID" value="TRM63229.1"/>
    <property type="molecule type" value="Genomic_DNA"/>
</dbReference>
<comment type="caution">
    <text evidence="1">The sequence shown here is derived from an EMBL/GenBank/DDBJ whole genome shotgun (WGS) entry which is preliminary data.</text>
</comment>
<proteinExistence type="predicted"/>
<dbReference type="AlphaFoldDB" id="A0A550CEK0"/>
<organism evidence="1 2">
    <name type="scientific">Schizophyllum amplum</name>
    <dbReference type="NCBI Taxonomy" id="97359"/>
    <lineage>
        <taxon>Eukaryota</taxon>
        <taxon>Fungi</taxon>
        <taxon>Dikarya</taxon>
        <taxon>Basidiomycota</taxon>
        <taxon>Agaricomycotina</taxon>
        <taxon>Agaricomycetes</taxon>
        <taxon>Agaricomycetidae</taxon>
        <taxon>Agaricales</taxon>
        <taxon>Schizophyllaceae</taxon>
        <taxon>Schizophyllum</taxon>
    </lineage>
</organism>
<protein>
    <submittedName>
        <fullName evidence="1">Uncharacterized protein</fullName>
    </submittedName>
</protein>
<name>A0A550CEK0_9AGAR</name>
<reference evidence="1 2" key="1">
    <citation type="journal article" date="2019" name="New Phytol.">
        <title>Comparative genomics reveals unique wood-decay strategies and fruiting body development in the Schizophyllaceae.</title>
        <authorList>
            <person name="Almasi E."/>
            <person name="Sahu N."/>
            <person name="Krizsan K."/>
            <person name="Balint B."/>
            <person name="Kovacs G.M."/>
            <person name="Kiss B."/>
            <person name="Cseklye J."/>
            <person name="Drula E."/>
            <person name="Henrissat B."/>
            <person name="Nagy I."/>
            <person name="Chovatia M."/>
            <person name="Adam C."/>
            <person name="LaButti K."/>
            <person name="Lipzen A."/>
            <person name="Riley R."/>
            <person name="Grigoriev I.V."/>
            <person name="Nagy L.G."/>
        </authorList>
    </citation>
    <scope>NUCLEOTIDE SEQUENCE [LARGE SCALE GENOMIC DNA]</scope>
    <source>
        <strain evidence="1 2">NL-1724</strain>
    </source>
</reference>
<accession>A0A550CEK0</accession>